<comment type="caution">
    <text evidence="1">The sequence shown here is derived from an EMBL/GenBank/DDBJ whole genome shotgun (WGS) entry which is preliminary data.</text>
</comment>
<dbReference type="EMBL" id="JARQWQ010000090">
    <property type="protein sequence ID" value="KAK2552131.1"/>
    <property type="molecule type" value="Genomic_DNA"/>
</dbReference>
<gene>
    <name evidence="1" type="ORF">P5673_026888</name>
</gene>
<name>A0AAD9PZZ2_ACRCE</name>
<dbReference type="Proteomes" id="UP001249851">
    <property type="component" value="Unassembled WGS sequence"/>
</dbReference>
<keyword evidence="2" id="KW-1185">Reference proteome</keyword>
<evidence type="ECO:0000313" key="2">
    <source>
        <dbReference type="Proteomes" id="UP001249851"/>
    </source>
</evidence>
<protein>
    <submittedName>
        <fullName evidence="1">Uncharacterized protein</fullName>
    </submittedName>
</protein>
<evidence type="ECO:0000313" key="1">
    <source>
        <dbReference type="EMBL" id="KAK2552131.1"/>
    </source>
</evidence>
<reference evidence="1" key="1">
    <citation type="journal article" date="2023" name="G3 (Bethesda)">
        <title>Whole genome assembly and annotation of the endangered Caribbean coral Acropora cervicornis.</title>
        <authorList>
            <person name="Selwyn J.D."/>
            <person name="Vollmer S.V."/>
        </authorList>
    </citation>
    <scope>NUCLEOTIDE SEQUENCE</scope>
    <source>
        <strain evidence="1">K2</strain>
    </source>
</reference>
<sequence length="83" mass="9116">MSINLTKTKELVVRGRSKAPVPTPLPGIEQVDNIKLLGVTFHHSPNNWDSHFDTLLGKAGLLDEGLSQTQGDNLRQFVGSKDH</sequence>
<accession>A0AAD9PZZ2</accession>
<organism evidence="1 2">
    <name type="scientific">Acropora cervicornis</name>
    <name type="common">Staghorn coral</name>
    <dbReference type="NCBI Taxonomy" id="6130"/>
    <lineage>
        <taxon>Eukaryota</taxon>
        <taxon>Metazoa</taxon>
        <taxon>Cnidaria</taxon>
        <taxon>Anthozoa</taxon>
        <taxon>Hexacorallia</taxon>
        <taxon>Scleractinia</taxon>
        <taxon>Astrocoeniina</taxon>
        <taxon>Acroporidae</taxon>
        <taxon>Acropora</taxon>
    </lineage>
</organism>
<proteinExistence type="predicted"/>
<dbReference type="AlphaFoldDB" id="A0AAD9PZZ2"/>
<reference evidence="1" key="2">
    <citation type="journal article" date="2023" name="Science">
        <title>Genomic signatures of disease resistance in endangered staghorn corals.</title>
        <authorList>
            <person name="Vollmer S.V."/>
            <person name="Selwyn J.D."/>
            <person name="Despard B.A."/>
            <person name="Roesel C.L."/>
        </authorList>
    </citation>
    <scope>NUCLEOTIDE SEQUENCE</scope>
    <source>
        <strain evidence="1">K2</strain>
    </source>
</reference>